<feature type="compositionally biased region" description="Low complexity" evidence="1">
    <location>
        <begin position="196"/>
        <end position="208"/>
    </location>
</feature>
<feature type="region of interest" description="Disordered" evidence="1">
    <location>
        <begin position="189"/>
        <end position="261"/>
    </location>
</feature>
<reference evidence="3 4" key="1">
    <citation type="journal article" date="2024" name="Nat. Commun.">
        <title>Phylogenomics reveals the evolutionary origins of lichenization in chlorophyte algae.</title>
        <authorList>
            <person name="Puginier C."/>
            <person name="Libourel C."/>
            <person name="Otte J."/>
            <person name="Skaloud P."/>
            <person name="Haon M."/>
            <person name="Grisel S."/>
            <person name="Petersen M."/>
            <person name="Berrin J.G."/>
            <person name="Delaux P.M."/>
            <person name="Dal Grande F."/>
            <person name="Keller J."/>
        </authorList>
    </citation>
    <scope>NUCLEOTIDE SEQUENCE [LARGE SCALE GENOMIC DNA]</scope>
    <source>
        <strain evidence="3 4">SAG 2036</strain>
    </source>
</reference>
<keyword evidence="2" id="KW-0472">Membrane</keyword>
<evidence type="ECO:0000313" key="3">
    <source>
        <dbReference type="EMBL" id="KAK9800805.1"/>
    </source>
</evidence>
<feature type="region of interest" description="Disordered" evidence="1">
    <location>
        <begin position="277"/>
        <end position="301"/>
    </location>
</feature>
<dbReference type="EMBL" id="JALJOQ010000080">
    <property type="protein sequence ID" value="KAK9800805.1"/>
    <property type="molecule type" value="Genomic_DNA"/>
</dbReference>
<organism evidence="3 4">
    <name type="scientific">Symbiochloris irregularis</name>
    <dbReference type="NCBI Taxonomy" id="706552"/>
    <lineage>
        <taxon>Eukaryota</taxon>
        <taxon>Viridiplantae</taxon>
        <taxon>Chlorophyta</taxon>
        <taxon>core chlorophytes</taxon>
        <taxon>Trebouxiophyceae</taxon>
        <taxon>Trebouxiales</taxon>
        <taxon>Trebouxiaceae</taxon>
        <taxon>Symbiochloris</taxon>
    </lineage>
</organism>
<dbReference type="AlphaFoldDB" id="A0AAW1P1R0"/>
<name>A0AAW1P1R0_9CHLO</name>
<gene>
    <name evidence="3" type="ORF">WJX73_008109</name>
</gene>
<feature type="compositionally biased region" description="Polar residues" evidence="1">
    <location>
        <begin position="227"/>
        <end position="245"/>
    </location>
</feature>
<proteinExistence type="predicted"/>
<feature type="compositionally biased region" description="Polar residues" evidence="1">
    <location>
        <begin position="209"/>
        <end position="218"/>
    </location>
</feature>
<feature type="transmembrane region" description="Helical" evidence="2">
    <location>
        <begin position="88"/>
        <end position="109"/>
    </location>
</feature>
<evidence type="ECO:0000313" key="4">
    <source>
        <dbReference type="Proteomes" id="UP001465755"/>
    </source>
</evidence>
<feature type="transmembrane region" description="Helical" evidence="2">
    <location>
        <begin position="143"/>
        <end position="164"/>
    </location>
</feature>
<keyword evidence="2" id="KW-0812">Transmembrane</keyword>
<keyword evidence="2" id="KW-1133">Transmembrane helix</keyword>
<protein>
    <submittedName>
        <fullName evidence="3">Uncharacterized protein</fullName>
    </submittedName>
</protein>
<sequence length="301" mass="31855">MSTVSQPHEESRARKVAAETAHSVFVETTTLLWVFYRQLLARPARAIVPDHTRDAFFQAFCDLRTNSPKDRRWFKHHWKALQPHTANGWLALSASVMLATSGLAGLLCLTTAILTFILYSALAVAVFAGIATGTILTTLSLTMVVAATMAAAGAASLGWAYTVVETTHTTVSWTNARVIQPALQWLQSSSPRQTISNNSRSPRSASPRQTVSKPTTEPASLHAVDNTPATSSESTVTGYTTLQNGSGPGPQGNEDLGELLSKSIAGKDATASVAYSAPYTGAGEGGLGYPEAKGTVYGAED</sequence>
<keyword evidence="4" id="KW-1185">Reference proteome</keyword>
<feature type="transmembrane region" description="Helical" evidence="2">
    <location>
        <begin position="116"/>
        <end position="137"/>
    </location>
</feature>
<dbReference type="Proteomes" id="UP001465755">
    <property type="component" value="Unassembled WGS sequence"/>
</dbReference>
<evidence type="ECO:0000256" key="1">
    <source>
        <dbReference type="SAM" id="MobiDB-lite"/>
    </source>
</evidence>
<accession>A0AAW1P1R0</accession>
<evidence type="ECO:0000256" key="2">
    <source>
        <dbReference type="SAM" id="Phobius"/>
    </source>
</evidence>
<comment type="caution">
    <text evidence="3">The sequence shown here is derived from an EMBL/GenBank/DDBJ whole genome shotgun (WGS) entry which is preliminary data.</text>
</comment>